<name>A0A6N6RQJ3_9GAMM</name>
<dbReference type="Pfam" id="PF10986">
    <property type="entry name" value="ZrgA"/>
    <property type="match status" value="1"/>
</dbReference>
<protein>
    <submittedName>
        <fullName evidence="3">DUF2796 domain-containing protein</fullName>
    </submittedName>
</protein>
<sequence length="212" mass="23977">MLICNKKNALRLIISTTLFSVPLMTYAADHHDNHDGHDHSEHRQHGAHVHGVVETNIAQDGDHLLFEITAPGSDVVGFEHAPKNKEQEQLLEQAIAKLKKPNAIFSLPESANCEVSDIHVSHNMKSEDHDDHDHDHDHDHHDDDAHHEEHQGEHGEFTAQYEYHCETMSKLNQIETQWFSVFSHTQKMTVQYLGDSGQKAATFTAKKAVLAL</sequence>
<feature type="chain" id="PRO_5027042344" evidence="2">
    <location>
        <begin position="28"/>
        <end position="212"/>
    </location>
</feature>
<comment type="caution">
    <text evidence="3">The sequence shown here is derived from an EMBL/GenBank/DDBJ whole genome shotgun (WGS) entry which is preliminary data.</text>
</comment>
<keyword evidence="2" id="KW-0732">Signal</keyword>
<organism evidence="3 4">
    <name type="scientific">Aliivibrio finisterrensis</name>
    <dbReference type="NCBI Taxonomy" id="511998"/>
    <lineage>
        <taxon>Bacteria</taxon>
        <taxon>Pseudomonadati</taxon>
        <taxon>Pseudomonadota</taxon>
        <taxon>Gammaproteobacteria</taxon>
        <taxon>Vibrionales</taxon>
        <taxon>Vibrionaceae</taxon>
        <taxon>Aliivibrio</taxon>
    </lineage>
</organism>
<proteinExistence type="predicted"/>
<dbReference type="Proteomes" id="UP000434870">
    <property type="component" value="Unassembled WGS sequence"/>
</dbReference>
<reference evidence="3 4" key="1">
    <citation type="submission" date="2019-09" db="EMBL/GenBank/DDBJ databases">
        <title>Genome of Aliivibrio finisterrensis LMG 23869 (type strain).</title>
        <authorList>
            <person name="Bowman J.P."/>
        </authorList>
    </citation>
    <scope>NUCLEOTIDE SEQUENCE [LARGE SCALE GENOMIC DNA]</scope>
    <source>
        <strain evidence="3 4">LMG 23869</strain>
    </source>
</reference>
<dbReference type="EMBL" id="WBVP01000016">
    <property type="protein sequence ID" value="KAB2823812.1"/>
    <property type="molecule type" value="Genomic_DNA"/>
</dbReference>
<feature type="signal peptide" evidence="2">
    <location>
        <begin position="1"/>
        <end position="27"/>
    </location>
</feature>
<dbReference type="RefSeq" id="WP_151655758.1">
    <property type="nucleotide sequence ID" value="NZ_WBVP01000016.1"/>
</dbReference>
<accession>A0A6N6RQJ3</accession>
<evidence type="ECO:0000256" key="2">
    <source>
        <dbReference type="SAM" id="SignalP"/>
    </source>
</evidence>
<evidence type="ECO:0000313" key="4">
    <source>
        <dbReference type="Proteomes" id="UP000434870"/>
    </source>
</evidence>
<feature type="region of interest" description="Disordered" evidence="1">
    <location>
        <begin position="124"/>
        <end position="154"/>
    </location>
</feature>
<evidence type="ECO:0000256" key="1">
    <source>
        <dbReference type="SAM" id="MobiDB-lite"/>
    </source>
</evidence>
<dbReference type="InterPro" id="IPR021253">
    <property type="entry name" value="ZrgA-like"/>
</dbReference>
<evidence type="ECO:0000313" key="3">
    <source>
        <dbReference type="EMBL" id="KAB2823812.1"/>
    </source>
</evidence>
<gene>
    <name evidence="3" type="ORF">F8B77_13355</name>
</gene>
<dbReference type="AlphaFoldDB" id="A0A6N6RQJ3"/>